<evidence type="ECO:0000256" key="1">
    <source>
        <dbReference type="SAM" id="SignalP"/>
    </source>
</evidence>
<dbReference type="GO" id="GO:0006508">
    <property type="term" value="P:proteolysis"/>
    <property type="evidence" value="ECO:0007669"/>
    <property type="project" value="UniProtKB-KW"/>
</dbReference>
<keyword evidence="1" id="KW-0732">Signal</keyword>
<dbReference type="Proteomes" id="UP000813420">
    <property type="component" value="Unassembled WGS sequence"/>
</dbReference>
<proteinExistence type="predicted"/>
<gene>
    <name evidence="3" type="ORF">K8V39_02615</name>
</gene>
<name>A0A9D2VWG3_9FIRM</name>
<dbReference type="GO" id="GO:0008233">
    <property type="term" value="F:peptidase activity"/>
    <property type="evidence" value="ECO:0007669"/>
    <property type="project" value="UniProtKB-KW"/>
</dbReference>
<evidence type="ECO:0000259" key="2">
    <source>
        <dbReference type="Pfam" id="PF14343"/>
    </source>
</evidence>
<dbReference type="RefSeq" id="WP_070089598.1">
    <property type="nucleotide sequence ID" value="NZ_CABMJS010000020.1"/>
</dbReference>
<protein>
    <submittedName>
        <fullName evidence="3">Protease complex subunit PrcB family protein</fullName>
    </submittedName>
</protein>
<dbReference type="EMBL" id="DYXE01000027">
    <property type="protein sequence ID" value="HJH49139.1"/>
    <property type="molecule type" value="Genomic_DNA"/>
</dbReference>
<reference evidence="3" key="1">
    <citation type="journal article" date="2021" name="PeerJ">
        <title>Extensive microbial diversity within the chicken gut microbiome revealed by metagenomics and culture.</title>
        <authorList>
            <person name="Gilroy R."/>
            <person name="Ravi A."/>
            <person name="Getino M."/>
            <person name="Pursley I."/>
            <person name="Horton D.L."/>
            <person name="Alikhan N.F."/>
            <person name="Baker D."/>
            <person name="Gharbi K."/>
            <person name="Hall N."/>
            <person name="Watson M."/>
            <person name="Adriaenssens E.M."/>
            <person name="Foster-Nyarko E."/>
            <person name="Jarju S."/>
            <person name="Secka A."/>
            <person name="Antonio M."/>
            <person name="Oren A."/>
            <person name="Chaudhuri R.R."/>
            <person name="La Ragione R."/>
            <person name="Hildebrand F."/>
            <person name="Pallen M.J."/>
        </authorList>
    </citation>
    <scope>NUCLEOTIDE SEQUENCE</scope>
    <source>
        <strain evidence="3">USAMLcec4-12693</strain>
    </source>
</reference>
<dbReference type="InterPro" id="IPR025748">
    <property type="entry name" value="PrcB_C_dom"/>
</dbReference>
<comment type="caution">
    <text evidence="3">The sequence shown here is derived from an EMBL/GenBank/DDBJ whole genome shotgun (WGS) entry which is preliminary data.</text>
</comment>
<reference evidence="3" key="2">
    <citation type="submission" date="2021-09" db="EMBL/GenBank/DDBJ databases">
        <authorList>
            <person name="Gilroy R."/>
        </authorList>
    </citation>
    <scope>NUCLEOTIDE SEQUENCE</scope>
    <source>
        <strain evidence="3">USAMLcec4-12693</strain>
    </source>
</reference>
<keyword evidence="3" id="KW-0378">Hydrolase</keyword>
<keyword evidence="3" id="KW-0645">Protease</keyword>
<dbReference type="Pfam" id="PF14343">
    <property type="entry name" value="PrcB_C"/>
    <property type="match status" value="1"/>
</dbReference>
<evidence type="ECO:0000313" key="3">
    <source>
        <dbReference type="EMBL" id="HJH49139.1"/>
    </source>
</evidence>
<feature type="chain" id="PRO_5038745570" evidence="1">
    <location>
        <begin position="27"/>
        <end position="139"/>
    </location>
</feature>
<feature type="domain" description="PrcB C-terminal" evidence="2">
    <location>
        <begin position="73"/>
        <end position="130"/>
    </location>
</feature>
<organism evidence="3 4">
    <name type="scientific">Merdimonas faecis</name>
    <dbReference type="NCBI Taxonomy" id="1653435"/>
    <lineage>
        <taxon>Bacteria</taxon>
        <taxon>Bacillati</taxon>
        <taxon>Bacillota</taxon>
        <taxon>Clostridia</taxon>
        <taxon>Lachnospirales</taxon>
        <taxon>Lachnospiraceae</taxon>
        <taxon>Merdimonas</taxon>
    </lineage>
</organism>
<feature type="signal peptide" evidence="1">
    <location>
        <begin position="1"/>
        <end position="26"/>
    </location>
</feature>
<sequence length="139" mass="15552">MGKWRCILAVLLTAAGVALLPSGCVAYKLDPAKIRDVEYTVTDKEDVPEEFLERIEEAKEEPFELSYADQGCLYAARGYGKQKTSGYSIEVTACYEAERAVYIETALLGPDKGEEITEAATYPYVVVKMEYIDKQVIFE</sequence>
<dbReference type="OrthoDB" id="422698at2"/>
<accession>A0A9D2VWG3</accession>
<evidence type="ECO:0000313" key="4">
    <source>
        <dbReference type="Proteomes" id="UP000813420"/>
    </source>
</evidence>
<dbReference type="AlphaFoldDB" id="A0A9D2VWG3"/>